<accession>W7XK76</accession>
<sequence length="137" mass="16666">MKKMKYNQTQNLFSNKLINLIDLSNYLQRKSKFKFNLIKQKEKLENRDKKQIKGHKKIKQGVKSRVSRLLEQDTELLVDRFIGFKQINKQIIKTIKGQVQRAAQSIKKRKKKWLYQKYSYFFVCFSFIYKETINKIH</sequence>
<name>W7XK76_TETTS</name>
<reference evidence="2" key="1">
    <citation type="journal article" date="2006" name="PLoS Biol.">
        <title>Macronuclear genome sequence of the ciliate Tetrahymena thermophila, a model eukaryote.</title>
        <authorList>
            <person name="Eisen J.A."/>
            <person name="Coyne R.S."/>
            <person name="Wu M."/>
            <person name="Wu D."/>
            <person name="Thiagarajan M."/>
            <person name="Wortman J.R."/>
            <person name="Badger J.H."/>
            <person name="Ren Q."/>
            <person name="Amedeo P."/>
            <person name="Jones K.M."/>
            <person name="Tallon L.J."/>
            <person name="Delcher A.L."/>
            <person name="Salzberg S.L."/>
            <person name="Silva J.C."/>
            <person name="Haas B.J."/>
            <person name="Majoros W.H."/>
            <person name="Farzad M."/>
            <person name="Carlton J.M."/>
            <person name="Smith R.K. Jr."/>
            <person name="Garg J."/>
            <person name="Pearlman R.E."/>
            <person name="Karrer K.M."/>
            <person name="Sun L."/>
            <person name="Manning G."/>
            <person name="Elde N.C."/>
            <person name="Turkewitz A.P."/>
            <person name="Asai D.J."/>
            <person name="Wilkes D.E."/>
            <person name="Wang Y."/>
            <person name="Cai H."/>
            <person name="Collins K."/>
            <person name="Stewart B.A."/>
            <person name="Lee S.R."/>
            <person name="Wilamowska K."/>
            <person name="Weinberg Z."/>
            <person name="Ruzzo W.L."/>
            <person name="Wloga D."/>
            <person name="Gaertig J."/>
            <person name="Frankel J."/>
            <person name="Tsao C.-C."/>
            <person name="Gorovsky M.A."/>
            <person name="Keeling P.J."/>
            <person name="Waller R.F."/>
            <person name="Patron N.J."/>
            <person name="Cherry J.M."/>
            <person name="Stover N.A."/>
            <person name="Krieger C.J."/>
            <person name="del Toro C."/>
            <person name="Ryder H.F."/>
            <person name="Williamson S.C."/>
            <person name="Barbeau R.A."/>
            <person name="Hamilton E.P."/>
            <person name="Orias E."/>
        </authorList>
    </citation>
    <scope>NUCLEOTIDE SEQUENCE [LARGE SCALE GENOMIC DNA]</scope>
    <source>
        <strain evidence="2">SB210</strain>
    </source>
</reference>
<dbReference type="Proteomes" id="UP000009168">
    <property type="component" value="Unassembled WGS sequence"/>
</dbReference>
<evidence type="ECO:0000313" key="2">
    <source>
        <dbReference type="Proteomes" id="UP000009168"/>
    </source>
</evidence>
<organism evidence="1 2">
    <name type="scientific">Tetrahymena thermophila (strain SB210)</name>
    <dbReference type="NCBI Taxonomy" id="312017"/>
    <lineage>
        <taxon>Eukaryota</taxon>
        <taxon>Sar</taxon>
        <taxon>Alveolata</taxon>
        <taxon>Ciliophora</taxon>
        <taxon>Intramacronucleata</taxon>
        <taxon>Oligohymenophorea</taxon>
        <taxon>Hymenostomatida</taxon>
        <taxon>Tetrahymenina</taxon>
        <taxon>Tetrahymenidae</taxon>
        <taxon>Tetrahymena</taxon>
    </lineage>
</organism>
<dbReference type="RefSeq" id="XP_012652790.1">
    <property type="nucleotide sequence ID" value="XM_012797336.1"/>
</dbReference>
<gene>
    <name evidence="1" type="ORF">TTHERM_000854231</name>
</gene>
<proteinExistence type="predicted"/>
<evidence type="ECO:0000313" key="1">
    <source>
        <dbReference type="EMBL" id="EWS74664.1"/>
    </source>
</evidence>
<dbReference type="KEGG" id="tet:TTHERM_000854231"/>
<keyword evidence="2" id="KW-1185">Reference proteome</keyword>
<dbReference type="GeneID" id="24440926"/>
<dbReference type="AlphaFoldDB" id="W7XK76"/>
<protein>
    <submittedName>
        <fullName evidence="1">Uncharacterized protein</fullName>
    </submittedName>
</protein>
<dbReference type="EMBL" id="GG662716">
    <property type="protein sequence ID" value="EWS74664.1"/>
    <property type="molecule type" value="Genomic_DNA"/>
</dbReference>
<dbReference type="InParanoid" id="W7XK76"/>